<proteinExistence type="predicted"/>
<protein>
    <submittedName>
        <fullName evidence="1">Uncharacterized protein</fullName>
    </submittedName>
</protein>
<evidence type="ECO:0000313" key="2">
    <source>
        <dbReference type="Proteomes" id="UP000000768"/>
    </source>
</evidence>
<gene>
    <name evidence="1" type="ORF">SORBI_3008G060900</name>
</gene>
<name>A0A1B6PBV6_SORBI</name>
<dbReference type="EMBL" id="CM000767">
    <property type="protein sequence ID" value="KXG23133.1"/>
    <property type="molecule type" value="Genomic_DNA"/>
</dbReference>
<accession>A0A1B6PBV6</accession>
<sequence>MPCDARSPSLPASTASVNITIMPLATGYLVVNSVNPEPSRPPISKWGEYNCIRIHSSGFGWVTLTRR</sequence>
<organism evidence="1 2">
    <name type="scientific">Sorghum bicolor</name>
    <name type="common">Sorghum</name>
    <name type="synonym">Sorghum vulgare</name>
    <dbReference type="NCBI Taxonomy" id="4558"/>
    <lineage>
        <taxon>Eukaryota</taxon>
        <taxon>Viridiplantae</taxon>
        <taxon>Streptophyta</taxon>
        <taxon>Embryophyta</taxon>
        <taxon>Tracheophyta</taxon>
        <taxon>Spermatophyta</taxon>
        <taxon>Magnoliopsida</taxon>
        <taxon>Liliopsida</taxon>
        <taxon>Poales</taxon>
        <taxon>Poaceae</taxon>
        <taxon>PACMAD clade</taxon>
        <taxon>Panicoideae</taxon>
        <taxon>Andropogonodae</taxon>
        <taxon>Andropogoneae</taxon>
        <taxon>Sorghinae</taxon>
        <taxon>Sorghum</taxon>
    </lineage>
</organism>
<dbReference type="AlphaFoldDB" id="A0A1B6PBV6"/>
<dbReference type="Gramene" id="KXG23133">
    <property type="protein sequence ID" value="KXG23133"/>
    <property type="gene ID" value="SORBI_3008G060900"/>
</dbReference>
<reference evidence="1 2" key="1">
    <citation type="journal article" date="2009" name="Nature">
        <title>The Sorghum bicolor genome and the diversification of grasses.</title>
        <authorList>
            <person name="Paterson A.H."/>
            <person name="Bowers J.E."/>
            <person name="Bruggmann R."/>
            <person name="Dubchak I."/>
            <person name="Grimwood J."/>
            <person name="Gundlach H."/>
            <person name="Haberer G."/>
            <person name="Hellsten U."/>
            <person name="Mitros T."/>
            <person name="Poliakov A."/>
            <person name="Schmutz J."/>
            <person name="Spannagl M."/>
            <person name="Tang H."/>
            <person name="Wang X."/>
            <person name="Wicker T."/>
            <person name="Bharti A.K."/>
            <person name="Chapman J."/>
            <person name="Feltus F.A."/>
            <person name="Gowik U."/>
            <person name="Grigoriev I.V."/>
            <person name="Lyons E."/>
            <person name="Maher C.A."/>
            <person name="Martis M."/>
            <person name="Narechania A."/>
            <person name="Otillar R.P."/>
            <person name="Penning B.W."/>
            <person name="Salamov A.A."/>
            <person name="Wang Y."/>
            <person name="Zhang L."/>
            <person name="Carpita N.C."/>
            <person name="Freeling M."/>
            <person name="Gingle A.R."/>
            <person name="Hash C.T."/>
            <person name="Keller B."/>
            <person name="Klein P."/>
            <person name="Kresovich S."/>
            <person name="McCann M.C."/>
            <person name="Ming R."/>
            <person name="Peterson D.G."/>
            <person name="Mehboob-ur-Rahman"/>
            <person name="Ware D."/>
            <person name="Westhoff P."/>
            <person name="Mayer K.F."/>
            <person name="Messing J."/>
            <person name="Rokhsar D.S."/>
        </authorList>
    </citation>
    <scope>NUCLEOTIDE SEQUENCE [LARGE SCALE GENOMIC DNA]</scope>
    <source>
        <strain evidence="2">cv. BTx623</strain>
    </source>
</reference>
<evidence type="ECO:0000313" key="1">
    <source>
        <dbReference type="EMBL" id="KXG23133.1"/>
    </source>
</evidence>
<dbReference type="Proteomes" id="UP000000768">
    <property type="component" value="Chromosome 8"/>
</dbReference>
<reference evidence="2" key="2">
    <citation type="journal article" date="2018" name="Plant J.">
        <title>The Sorghum bicolor reference genome: improved assembly, gene annotations, a transcriptome atlas, and signatures of genome organization.</title>
        <authorList>
            <person name="McCormick R.F."/>
            <person name="Truong S.K."/>
            <person name="Sreedasyam A."/>
            <person name="Jenkins J."/>
            <person name="Shu S."/>
            <person name="Sims D."/>
            <person name="Kennedy M."/>
            <person name="Amirebrahimi M."/>
            <person name="Weers B.D."/>
            <person name="McKinley B."/>
            <person name="Mattison A."/>
            <person name="Morishige D.T."/>
            <person name="Grimwood J."/>
            <person name="Schmutz J."/>
            <person name="Mullet J.E."/>
        </authorList>
    </citation>
    <scope>NUCLEOTIDE SEQUENCE [LARGE SCALE GENOMIC DNA]</scope>
    <source>
        <strain evidence="2">cv. BTx623</strain>
    </source>
</reference>
<dbReference type="InParanoid" id="A0A1B6PBV6"/>
<keyword evidence="2" id="KW-1185">Reference proteome</keyword>